<dbReference type="AlphaFoldDB" id="A0A915EW04"/>
<sequence length="144" mass="16301">ESRQTPGVRALAPPIRVDENYSMKLQPNRRFNTNFPITLDYSDERKCRQVILDDTQNHHPWLPKSYPCASLSFSSSLSSALTPPRFSSGLRLARPCDPYHYDHLTEGILPLNSSINALQINRIPQFDNNMGLNILLLPISVSLP</sequence>
<evidence type="ECO:0000313" key="2">
    <source>
        <dbReference type="WBParaSite" id="maker-E.canG7_contigs_3440-snap-gene-0.1-mRNA-1"/>
    </source>
</evidence>
<organism evidence="1 2">
    <name type="scientific">Echinococcus canadensis</name>
    <dbReference type="NCBI Taxonomy" id="519352"/>
    <lineage>
        <taxon>Eukaryota</taxon>
        <taxon>Metazoa</taxon>
        <taxon>Spiralia</taxon>
        <taxon>Lophotrochozoa</taxon>
        <taxon>Platyhelminthes</taxon>
        <taxon>Cestoda</taxon>
        <taxon>Eucestoda</taxon>
        <taxon>Cyclophyllidea</taxon>
        <taxon>Taeniidae</taxon>
        <taxon>Echinococcus</taxon>
        <taxon>Echinococcus canadensis group</taxon>
    </lineage>
</organism>
<name>A0A915EW04_9CEST</name>
<proteinExistence type="predicted"/>
<evidence type="ECO:0000313" key="1">
    <source>
        <dbReference type="Proteomes" id="UP000887562"/>
    </source>
</evidence>
<keyword evidence="1" id="KW-1185">Reference proteome</keyword>
<dbReference type="WBParaSite" id="maker-E.canG7_contigs_3440-snap-gene-0.1-mRNA-1">
    <property type="protein sequence ID" value="maker-E.canG7_contigs_3440-snap-gene-0.1-mRNA-1"/>
    <property type="gene ID" value="EcG7_10058"/>
</dbReference>
<reference evidence="2" key="1">
    <citation type="submission" date="2022-11" db="UniProtKB">
        <authorList>
            <consortium name="WormBaseParasite"/>
        </authorList>
    </citation>
    <scope>IDENTIFICATION</scope>
</reference>
<protein>
    <submittedName>
        <fullName evidence="2">Uncharacterized protein</fullName>
    </submittedName>
</protein>
<accession>A0A915EW04</accession>
<dbReference type="Proteomes" id="UP000887562">
    <property type="component" value="Unplaced"/>
</dbReference>